<evidence type="ECO:0000313" key="6">
    <source>
        <dbReference type="Proteomes" id="UP000444980"/>
    </source>
</evidence>
<keyword evidence="6" id="KW-1185">Reference proteome</keyword>
<dbReference type="InterPro" id="IPR051016">
    <property type="entry name" value="Diverse_Substrate_AcTransf"/>
</dbReference>
<comment type="similarity">
    <text evidence="1">Belongs to the acetyltransferase family.</text>
</comment>
<dbReference type="RefSeq" id="WP_161925919.1">
    <property type="nucleotide sequence ID" value="NZ_BJOU01000001.1"/>
</dbReference>
<dbReference type="FunFam" id="3.40.630.30:FF:000064">
    <property type="entry name" value="GNAT family acetyltransferase"/>
    <property type="match status" value="1"/>
</dbReference>
<comment type="caution">
    <text evidence="5">The sequence shown here is derived from an EMBL/GenBank/DDBJ whole genome shotgun (WGS) entry which is preliminary data.</text>
</comment>
<keyword evidence="2 5" id="KW-0808">Transferase</keyword>
<dbReference type="PANTHER" id="PTHR10545">
    <property type="entry name" value="DIAMINE N-ACETYLTRANSFERASE"/>
    <property type="match status" value="1"/>
</dbReference>
<accession>A0A7M3SUX6</accession>
<evidence type="ECO:0000256" key="1">
    <source>
        <dbReference type="ARBA" id="ARBA00008694"/>
    </source>
</evidence>
<dbReference type="SUPFAM" id="SSF55729">
    <property type="entry name" value="Acyl-CoA N-acyltransferases (Nat)"/>
    <property type="match status" value="1"/>
</dbReference>
<feature type="domain" description="N-acetyltransferase" evidence="4">
    <location>
        <begin position="4"/>
        <end position="160"/>
    </location>
</feature>
<reference evidence="6" key="1">
    <citation type="submission" date="2019-06" db="EMBL/GenBank/DDBJ databases">
        <title>Gordonia isolated from sludge of a wastewater treatment plant.</title>
        <authorList>
            <person name="Tamura T."/>
            <person name="Aoyama K."/>
            <person name="Kang Y."/>
            <person name="Saito S."/>
            <person name="Akiyama N."/>
            <person name="Yazawa K."/>
            <person name="Gonoi T."/>
            <person name="Mikami Y."/>
        </authorList>
    </citation>
    <scope>NUCLEOTIDE SEQUENCE [LARGE SCALE GENOMIC DNA]</scope>
    <source>
        <strain evidence="6">NBRC 107697</strain>
    </source>
</reference>
<dbReference type="InterPro" id="IPR000182">
    <property type="entry name" value="GNAT_dom"/>
</dbReference>
<dbReference type="GO" id="GO:0008080">
    <property type="term" value="F:N-acetyltransferase activity"/>
    <property type="evidence" value="ECO:0007669"/>
    <property type="project" value="TreeGrafter"/>
</dbReference>
<dbReference type="InterPro" id="IPR016181">
    <property type="entry name" value="Acyl_CoA_acyltransferase"/>
</dbReference>
<evidence type="ECO:0000256" key="2">
    <source>
        <dbReference type="ARBA" id="ARBA00022679"/>
    </source>
</evidence>
<name>A0A7M3SUX6_9ACTN</name>
<proteinExistence type="inferred from homology"/>
<protein>
    <submittedName>
        <fullName evidence="5">GCN5 family N-acetyltransferase</fullName>
    </submittedName>
</protein>
<dbReference type="Proteomes" id="UP000444980">
    <property type="component" value="Unassembled WGS sequence"/>
</dbReference>
<dbReference type="CDD" id="cd04301">
    <property type="entry name" value="NAT_SF"/>
    <property type="match status" value="1"/>
</dbReference>
<evidence type="ECO:0000313" key="5">
    <source>
        <dbReference type="EMBL" id="GED96450.1"/>
    </source>
</evidence>
<dbReference type="Pfam" id="PF00583">
    <property type="entry name" value="Acetyltransf_1"/>
    <property type="match status" value="1"/>
</dbReference>
<keyword evidence="3" id="KW-0012">Acyltransferase</keyword>
<evidence type="ECO:0000259" key="4">
    <source>
        <dbReference type="PROSITE" id="PS51186"/>
    </source>
</evidence>
<gene>
    <name evidence="5" type="ORF">nbrc107697_04890</name>
</gene>
<sequence>MNTVDLRAATVADVPLILELIRGLAEYENEPDAVHATEALLAHQLFGDDPGAEVVIAEVGGTGAGFALYFHTFSTWEGRRSLYLEDLFVKPEFRGRGVGRALMAHLAATAVRRGCARFEWSVLDWNAPAIGFYRALGAVGMDGWTVQRLDGAALATLAASAPASTG</sequence>
<dbReference type="PANTHER" id="PTHR10545:SF29">
    <property type="entry name" value="GH14572P-RELATED"/>
    <property type="match status" value="1"/>
</dbReference>
<dbReference type="PROSITE" id="PS51186">
    <property type="entry name" value="GNAT"/>
    <property type="match status" value="1"/>
</dbReference>
<organism evidence="5 6">
    <name type="scientific">Gordonia crocea</name>
    <dbReference type="NCBI Taxonomy" id="589162"/>
    <lineage>
        <taxon>Bacteria</taxon>
        <taxon>Bacillati</taxon>
        <taxon>Actinomycetota</taxon>
        <taxon>Actinomycetes</taxon>
        <taxon>Mycobacteriales</taxon>
        <taxon>Gordoniaceae</taxon>
        <taxon>Gordonia</taxon>
    </lineage>
</organism>
<dbReference type="OrthoDB" id="9805924at2"/>
<dbReference type="Gene3D" id="3.40.630.30">
    <property type="match status" value="1"/>
</dbReference>
<evidence type="ECO:0000256" key="3">
    <source>
        <dbReference type="ARBA" id="ARBA00023315"/>
    </source>
</evidence>
<dbReference type="EMBL" id="BJOU01000001">
    <property type="protein sequence ID" value="GED96450.1"/>
    <property type="molecule type" value="Genomic_DNA"/>
</dbReference>
<dbReference type="AlphaFoldDB" id="A0A7M3SUX6"/>